<dbReference type="EMBL" id="CP087880">
    <property type="protein sequence ID" value="UGS39577.1"/>
    <property type="molecule type" value="Genomic_DNA"/>
</dbReference>
<dbReference type="Gene3D" id="2.40.160.10">
    <property type="entry name" value="Porin"/>
    <property type="match status" value="1"/>
</dbReference>
<proteinExistence type="predicted"/>
<evidence type="ECO:0008006" key="3">
    <source>
        <dbReference type="Google" id="ProtNLM"/>
    </source>
</evidence>
<sequence length="447" mass="51062">MDVTLFRRITTLSTIPLVIYCSDCLAQAQPATLTPQTESFSDWLSQGSLYGELKTMHFYKEFTGTVENKRTHSFGGELQYRSPEWNGFSFGLGEYMAFNLGMNPDDPENREGYLPSDNTNVLGKAFIRYHNYGFDLKGGRIGLDTPFANEVQGWTMIPALYEGFGGNYSMPFNEDIKLHGYRIYRFKPMSEEHFVKTDTGTPEVDDTSMPGVSSDGFTTFGLRYGRLYGATAEAWYYDFDRRARMAYAGTEIPIQPLKMGQWTPYIGAQYLHEWDADDQLFPYQNIDTDLYSARIGIRSRNHTFYVAATRVPEKEDAFLNGAYFSPYSFGIYNQTPLESGQPLVSMVTSNQPGNTLAARYVYHSDRFLTVLGYTHLDLKDSSGIYYPLPAKNIDAGFMILGYDITERLHAEFEFDYVDSPSAQTGNYHAERLRLVYKFGKEMPEKYH</sequence>
<dbReference type="Proteomes" id="UP001199659">
    <property type="component" value="Chromosome"/>
</dbReference>
<accession>A0ABY3S0L1</accession>
<dbReference type="InterPro" id="IPR023614">
    <property type="entry name" value="Porin_dom_sf"/>
</dbReference>
<organism evidence="1 2">
    <name type="scientific">Pseudocitrobacter corydidari</name>
    <dbReference type="NCBI Taxonomy" id="2891570"/>
    <lineage>
        <taxon>Bacteria</taxon>
        <taxon>Pseudomonadati</taxon>
        <taxon>Pseudomonadota</taxon>
        <taxon>Gammaproteobacteria</taxon>
        <taxon>Enterobacterales</taxon>
        <taxon>Enterobacteriaceae</taxon>
        <taxon>Pseudocitrobacter</taxon>
    </lineage>
</organism>
<evidence type="ECO:0000313" key="2">
    <source>
        <dbReference type="Proteomes" id="UP001199659"/>
    </source>
</evidence>
<keyword evidence="2" id="KW-1185">Reference proteome</keyword>
<evidence type="ECO:0000313" key="1">
    <source>
        <dbReference type="EMBL" id="UGS39577.1"/>
    </source>
</evidence>
<gene>
    <name evidence="1" type="ORF">G163CM_02600</name>
</gene>
<name>A0ABY3S0L1_9ENTR</name>
<reference evidence="1 2" key="1">
    <citation type="journal article" date="2022" name="Int. J. Syst. Evol. Microbiol.">
        <title>Pseudocitrobacter corydidari sp. nov., isolated from the Asian emerald cockroach Corydidarum magnifica.</title>
        <authorList>
            <person name="Guzman J."/>
            <person name="Poehlein A."/>
            <person name="Glaeser S.P."/>
            <person name="Schwengers O."/>
            <person name="Blom J."/>
            <person name="Hollensteiner J."/>
            <person name="Kampfer P."/>
            <person name="Vilcinskas A."/>
        </authorList>
    </citation>
    <scope>NUCLEOTIDE SEQUENCE [LARGE SCALE GENOMIC DNA]</scope>
    <source>
        <strain evidence="1">G163CM</strain>
    </source>
</reference>
<protein>
    <recommendedName>
        <fullName evidence="3">Outer membrane porin, OprD family</fullName>
    </recommendedName>
</protein>